<dbReference type="EC" id="3.1.4.-" evidence="2"/>
<dbReference type="PANTHER" id="PTHR35561:SF1">
    <property type="entry name" value="RNA 2',3'-CYCLIC PHOSPHODIESTERASE"/>
    <property type="match status" value="1"/>
</dbReference>
<accession>A0A644VUV4</accession>
<dbReference type="AlphaFoldDB" id="A0A644VUV4"/>
<comment type="caution">
    <text evidence="2">The sequence shown here is derived from an EMBL/GenBank/DDBJ whole genome shotgun (WGS) entry which is preliminary data.</text>
</comment>
<dbReference type="PANTHER" id="PTHR35561">
    <property type="entry name" value="RNA 2',3'-CYCLIC PHOSPHODIESTERASE"/>
    <property type="match status" value="1"/>
</dbReference>
<dbReference type="SUPFAM" id="SSF55144">
    <property type="entry name" value="LigT-like"/>
    <property type="match status" value="1"/>
</dbReference>
<dbReference type="InterPro" id="IPR009097">
    <property type="entry name" value="Cyclic_Pdiesterase"/>
</dbReference>
<dbReference type="EMBL" id="VSSQ01000457">
    <property type="protein sequence ID" value="MPL95181.1"/>
    <property type="molecule type" value="Genomic_DNA"/>
</dbReference>
<evidence type="ECO:0000313" key="2">
    <source>
        <dbReference type="EMBL" id="MPL95181.1"/>
    </source>
</evidence>
<dbReference type="HAMAP" id="MF_01940">
    <property type="entry name" value="RNA_CPDase"/>
    <property type="match status" value="1"/>
</dbReference>
<reference evidence="2" key="1">
    <citation type="submission" date="2019-08" db="EMBL/GenBank/DDBJ databases">
        <authorList>
            <person name="Kucharzyk K."/>
            <person name="Murdoch R.W."/>
            <person name="Higgins S."/>
            <person name="Loffler F."/>
        </authorList>
    </citation>
    <scope>NUCLEOTIDE SEQUENCE</scope>
</reference>
<dbReference type="InterPro" id="IPR004175">
    <property type="entry name" value="RNA_CPDase"/>
</dbReference>
<gene>
    <name evidence="2" type="primary">thpR_6</name>
    <name evidence="2" type="ORF">SDC9_41350</name>
</gene>
<dbReference type="NCBIfam" id="TIGR02258">
    <property type="entry name" value="2_5_ligase"/>
    <property type="match status" value="1"/>
</dbReference>
<dbReference type="Gene3D" id="3.90.1140.10">
    <property type="entry name" value="Cyclic phosphodiesterase"/>
    <property type="match status" value="1"/>
</dbReference>
<dbReference type="Pfam" id="PF13563">
    <property type="entry name" value="2_5_RNA_ligase2"/>
    <property type="match status" value="1"/>
</dbReference>
<protein>
    <submittedName>
        <fullName evidence="2">RNA 2',3'-cyclic phosphodiesterase</fullName>
        <ecNumber evidence="2">3.1.4.-</ecNumber>
    </submittedName>
</protein>
<name>A0A644VUV4_9ZZZZ</name>
<dbReference type="GO" id="GO:0008664">
    <property type="term" value="F:RNA 2',3'-cyclic 3'-phosphodiesterase activity"/>
    <property type="evidence" value="ECO:0007669"/>
    <property type="project" value="InterPro"/>
</dbReference>
<organism evidence="2">
    <name type="scientific">bioreactor metagenome</name>
    <dbReference type="NCBI Taxonomy" id="1076179"/>
    <lineage>
        <taxon>unclassified sequences</taxon>
        <taxon>metagenomes</taxon>
        <taxon>ecological metagenomes</taxon>
    </lineage>
</organism>
<evidence type="ECO:0000256" key="1">
    <source>
        <dbReference type="ARBA" id="ARBA00022801"/>
    </source>
</evidence>
<proteinExistence type="inferred from homology"/>
<keyword evidence="1 2" id="KW-0378">Hydrolase</keyword>
<sequence length="188" mass="20674">MIRQGLRMRLFIAINFSGEVKQKLVELQEGLRENSLGGNFSTYENLHLTLVFLGEVAASRVGAVRKAMDNAAFSPFRLSIRGVGSFSRNGGDILWAGIDAGRSLTGLQSRLSSQIALAGFELEKRNFKPHLTLAREVRLRADFDRAAFSRGINTISTEVSKISLMKSERLGGKLTYTEIYSVSGTPAM</sequence>
<dbReference type="GO" id="GO:0004113">
    <property type="term" value="F:2',3'-cyclic-nucleotide 3'-phosphodiesterase activity"/>
    <property type="evidence" value="ECO:0007669"/>
    <property type="project" value="InterPro"/>
</dbReference>